<accession>A0A2T7NFH8</accession>
<keyword evidence="3" id="KW-1185">Reference proteome</keyword>
<dbReference type="AlphaFoldDB" id="A0A2T7NFH8"/>
<proteinExistence type="predicted"/>
<evidence type="ECO:0000313" key="3">
    <source>
        <dbReference type="Proteomes" id="UP000245119"/>
    </source>
</evidence>
<feature type="compositionally biased region" description="Basic residues" evidence="1">
    <location>
        <begin position="1"/>
        <end position="10"/>
    </location>
</feature>
<evidence type="ECO:0000313" key="2">
    <source>
        <dbReference type="EMBL" id="PVD19920.1"/>
    </source>
</evidence>
<sequence length="204" mass="21750">MKGVQYRRRPFGSCDARKESPPANPEQGAEPGHFRSCAVAAAEKTVGMEELQDDHHAHVSKQLLDDAVFVCVWRGSCSGGKGDVTCRFTGPAGWSYLASQHITCGMIGIPPDTVNRDLIEVCRLPSRAADRQQTKGKSKVSGFDTLALHGWASTGRAGEPDYTPRQNVKPGVSLARSGDLYLHLSSGDSTTAAMSANCSDCTPG</sequence>
<evidence type="ECO:0000256" key="1">
    <source>
        <dbReference type="SAM" id="MobiDB-lite"/>
    </source>
</evidence>
<feature type="region of interest" description="Disordered" evidence="1">
    <location>
        <begin position="1"/>
        <end position="32"/>
    </location>
</feature>
<protein>
    <submittedName>
        <fullName evidence="2">Uncharacterized protein</fullName>
    </submittedName>
</protein>
<dbReference type="EMBL" id="PZQS01000013">
    <property type="protein sequence ID" value="PVD19920.1"/>
    <property type="molecule type" value="Genomic_DNA"/>
</dbReference>
<reference evidence="2 3" key="1">
    <citation type="submission" date="2018-04" db="EMBL/GenBank/DDBJ databases">
        <title>The genome of golden apple snail Pomacea canaliculata provides insight into stress tolerance and invasive adaptation.</title>
        <authorList>
            <person name="Liu C."/>
            <person name="Liu B."/>
            <person name="Ren Y."/>
            <person name="Zhang Y."/>
            <person name="Wang H."/>
            <person name="Li S."/>
            <person name="Jiang F."/>
            <person name="Yin L."/>
            <person name="Zhang G."/>
            <person name="Qian W."/>
            <person name="Fan W."/>
        </authorList>
    </citation>
    <scope>NUCLEOTIDE SEQUENCE [LARGE SCALE GENOMIC DNA]</scope>
    <source>
        <strain evidence="2">SZHN2017</strain>
        <tissue evidence="2">Muscle</tissue>
    </source>
</reference>
<gene>
    <name evidence="2" type="ORF">C0Q70_20414</name>
</gene>
<dbReference type="Proteomes" id="UP000245119">
    <property type="component" value="Linkage Group LG13"/>
</dbReference>
<name>A0A2T7NFH8_POMCA</name>
<organism evidence="2 3">
    <name type="scientific">Pomacea canaliculata</name>
    <name type="common">Golden apple snail</name>
    <dbReference type="NCBI Taxonomy" id="400727"/>
    <lineage>
        <taxon>Eukaryota</taxon>
        <taxon>Metazoa</taxon>
        <taxon>Spiralia</taxon>
        <taxon>Lophotrochozoa</taxon>
        <taxon>Mollusca</taxon>
        <taxon>Gastropoda</taxon>
        <taxon>Caenogastropoda</taxon>
        <taxon>Architaenioglossa</taxon>
        <taxon>Ampullarioidea</taxon>
        <taxon>Ampullariidae</taxon>
        <taxon>Pomacea</taxon>
    </lineage>
</organism>
<comment type="caution">
    <text evidence="2">The sequence shown here is derived from an EMBL/GenBank/DDBJ whole genome shotgun (WGS) entry which is preliminary data.</text>
</comment>